<dbReference type="SUPFAM" id="SSF109604">
    <property type="entry name" value="HD-domain/PDEase-like"/>
    <property type="match status" value="1"/>
</dbReference>
<accession>A0A4S3PJD1</accession>
<dbReference type="PANTHER" id="PTHR43155">
    <property type="entry name" value="CYCLIC DI-GMP PHOSPHODIESTERASE PA4108-RELATED"/>
    <property type="match status" value="1"/>
</dbReference>
<dbReference type="STRING" id="1033734.GCA_000285535_02799"/>
<dbReference type="OrthoDB" id="9759601at2"/>
<protein>
    <submittedName>
        <fullName evidence="2">HD-GYP domain-containing protein</fullName>
    </submittedName>
</protein>
<evidence type="ECO:0000313" key="2">
    <source>
        <dbReference type="EMBL" id="THE09469.1"/>
    </source>
</evidence>
<gene>
    <name evidence="2" type="ORF">E1I69_22265</name>
</gene>
<evidence type="ECO:0000259" key="1">
    <source>
        <dbReference type="PROSITE" id="PS51832"/>
    </source>
</evidence>
<reference evidence="2 3" key="1">
    <citation type="journal article" date="2019" name="Indoor Air">
        <title>Impacts of indoor surface finishes on bacterial viability.</title>
        <authorList>
            <person name="Hu J."/>
            <person name="Maamar S.B."/>
            <person name="Glawe A.J."/>
            <person name="Gottel N."/>
            <person name="Gilbert J.A."/>
            <person name="Hartmann E.M."/>
        </authorList>
    </citation>
    <scope>NUCLEOTIDE SEQUENCE [LARGE SCALE GENOMIC DNA]</scope>
    <source>
        <strain evidence="2 3">AF060A6</strain>
    </source>
</reference>
<feature type="domain" description="HD-GYP" evidence="1">
    <location>
        <begin position="113"/>
        <end position="313"/>
    </location>
</feature>
<evidence type="ECO:0000313" key="3">
    <source>
        <dbReference type="Proteomes" id="UP000306477"/>
    </source>
</evidence>
<keyword evidence="3" id="KW-1185">Reference proteome</keyword>
<dbReference type="Gene3D" id="1.10.3210.10">
    <property type="entry name" value="Hypothetical protein af1432"/>
    <property type="match status" value="1"/>
</dbReference>
<organism evidence="2 3">
    <name type="scientific">Bacillus timonensis</name>
    <dbReference type="NCBI Taxonomy" id="1033734"/>
    <lineage>
        <taxon>Bacteria</taxon>
        <taxon>Bacillati</taxon>
        <taxon>Bacillota</taxon>
        <taxon>Bacilli</taxon>
        <taxon>Bacillales</taxon>
        <taxon>Bacillaceae</taxon>
        <taxon>Bacillus</taxon>
    </lineage>
</organism>
<dbReference type="Proteomes" id="UP000306477">
    <property type="component" value="Unassembled WGS sequence"/>
</dbReference>
<comment type="caution">
    <text evidence="2">The sequence shown here is derived from an EMBL/GenBank/DDBJ whole genome shotgun (WGS) entry which is preliminary data.</text>
</comment>
<dbReference type="AlphaFoldDB" id="A0A4S3PJD1"/>
<dbReference type="InterPro" id="IPR037522">
    <property type="entry name" value="HD_GYP_dom"/>
</dbReference>
<dbReference type="PANTHER" id="PTHR43155:SF2">
    <property type="entry name" value="CYCLIC DI-GMP PHOSPHODIESTERASE PA4108"/>
    <property type="match status" value="1"/>
</dbReference>
<dbReference type="CDD" id="cd00077">
    <property type="entry name" value="HDc"/>
    <property type="match status" value="1"/>
</dbReference>
<proteinExistence type="predicted"/>
<dbReference type="InterPro" id="IPR003607">
    <property type="entry name" value="HD/PDEase_dom"/>
</dbReference>
<dbReference type="PROSITE" id="PS51832">
    <property type="entry name" value="HD_GYP"/>
    <property type="match status" value="1"/>
</dbReference>
<sequence>MRVRISQLQEGCILSNDIFSLTNKPIIPKKTVLTNEHIHVLEAFLVKDVQVEAFLINGETFNPTDQVEETEVLEKDSSIVEDYLKSVKEYKQIFQNWQAGSLVEISKVRQIILPLFNRILEQPKEIFSLHRYTNREDYIYHHSVMLGLLSGYLGKKLKYSDADCNHLAIAGILSDCGMSKIDPKILLKHSSLTLAEYNEVKKHPLYSYRMIEKIPLIKDSVKLAVFQHHERLDGTGYVLGVTGERLHPFSKIVAVADVYSAITLERPYSNRQSPFKALEEIRRESFGKFDMKVVEALTNGVGNISIGTKIKLSNGQSGEIVFIDKSHPTRPLLKVSENEFLDLKNYREIFIEEII</sequence>
<dbReference type="RefSeq" id="WP_136381730.1">
    <property type="nucleotide sequence ID" value="NZ_SLUB01000077.1"/>
</dbReference>
<name>A0A4S3PJD1_9BACI</name>
<dbReference type="Pfam" id="PF13487">
    <property type="entry name" value="HD_5"/>
    <property type="match status" value="1"/>
</dbReference>
<dbReference type="EMBL" id="SLUB01000077">
    <property type="protein sequence ID" value="THE09469.1"/>
    <property type="molecule type" value="Genomic_DNA"/>
</dbReference>